<dbReference type="InterPro" id="IPR032072">
    <property type="entry name" value="DUF4807"/>
</dbReference>
<dbReference type="GeneID" id="101741676"/>
<evidence type="ECO:0000313" key="2">
    <source>
        <dbReference type="Proteomes" id="UP000005204"/>
    </source>
</evidence>
<protein>
    <submittedName>
        <fullName evidence="1">Uncharacterized protein</fullName>
    </submittedName>
</protein>
<proteinExistence type="predicted"/>
<organism evidence="1 2">
    <name type="scientific">Bombyx mori</name>
    <name type="common">Silk moth</name>
    <dbReference type="NCBI Taxonomy" id="7091"/>
    <lineage>
        <taxon>Eukaryota</taxon>
        <taxon>Metazoa</taxon>
        <taxon>Ecdysozoa</taxon>
        <taxon>Arthropoda</taxon>
        <taxon>Hexapoda</taxon>
        <taxon>Insecta</taxon>
        <taxon>Pterygota</taxon>
        <taxon>Neoptera</taxon>
        <taxon>Endopterygota</taxon>
        <taxon>Lepidoptera</taxon>
        <taxon>Glossata</taxon>
        <taxon>Ditrysia</taxon>
        <taxon>Bombycoidea</taxon>
        <taxon>Bombycidae</taxon>
        <taxon>Bombycinae</taxon>
        <taxon>Bombyx</taxon>
    </lineage>
</organism>
<dbReference type="Proteomes" id="UP000005204">
    <property type="component" value="Unassembled WGS sequence"/>
</dbReference>
<reference evidence="2" key="1">
    <citation type="journal article" date="2008" name="Insect Biochem. Mol. Biol.">
        <title>The genome of a lepidopteran model insect, the silkworm Bombyx mori.</title>
        <authorList>
            <consortium name="International Silkworm Genome Consortium"/>
        </authorList>
    </citation>
    <scope>NUCLEOTIDE SEQUENCE [LARGE SCALE GENOMIC DNA]</scope>
    <source>
        <strain evidence="2">p50T</strain>
    </source>
</reference>
<dbReference type="EnsemblMetazoa" id="XM_012692803.3">
    <property type="protein sequence ID" value="XP_012548257.2"/>
    <property type="gene ID" value="LOC101741676"/>
</dbReference>
<dbReference type="AlphaFoldDB" id="A0A8R2C793"/>
<keyword evidence="2" id="KW-1185">Reference proteome</keyword>
<dbReference type="PANTHER" id="PTHR36693">
    <property type="entry name" value="GH02722P"/>
    <property type="match status" value="1"/>
</dbReference>
<dbReference type="RefSeq" id="XP_012548257.2">
    <property type="nucleotide sequence ID" value="XM_012692803.4"/>
</dbReference>
<dbReference type="PANTHER" id="PTHR36693:SF1">
    <property type="entry name" value="GH02722P"/>
    <property type="match status" value="1"/>
</dbReference>
<dbReference type="KEGG" id="bmor:101741676"/>
<dbReference type="Pfam" id="PF16065">
    <property type="entry name" value="DUF4807"/>
    <property type="match status" value="1"/>
</dbReference>
<accession>A0A8R2C793</accession>
<evidence type="ECO:0000313" key="1">
    <source>
        <dbReference type="EnsemblMetazoa" id="XP_012548257.2"/>
    </source>
</evidence>
<reference evidence="1" key="2">
    <citation type="submission" date="2022-06" db="UniProtKB">
        <authorList>
            <consortium name="EnsemblMetazoa"/>
        </authorList>
    </citation>
    <scope>IDENTIFICATION</scope>
    <source>
        <strain evidence="1">p50T (Dazao)</strain>
    </source>
</reference>
<name>A0A8R2C793_BOMMO</name>
<sequence>MRVIVNVWLYQCPFTICYVSEDLFVVPEERIYKSLGLKTGDCCEIGMDADNVKKNLLKLKIDATFLLPFVKACMGSDVFRKNLSYNLNSICGFPRHGTVVLKLILEPPDKEIIDYAWNERIVRLVWMRLEIENAFSWLSTLGGAYSALGDYFEDCAEEAGRISIRQYKLSKMLGDESLAARSRLYSALSYSQKGHLHLSRHIVRNVAEFARITNDKRLFRMCQGVWAKLKYLKSLKKQGKHHVNGKISA</sequence>